<dbReference type="AlphaFoldDB" id="A0A9D4SL22"/>
<organism evidence="2">
    <name type="scientific">Dermatophagoides farinae</name>
    <name type="common">American house dust mite</name>
    <dbReference type="NCBI Taxonomy" id="6954"/>
    <lineage>
        <taxon>Eukaryota</taxon>
        <taxon>Metazoa</taxon>
        <taxon>Ecdysozoa</taxon>
        <taxon>Arthropoda</taxon>
        <taxon>Chelicerata</taxon>
        <taxon>Arachnida</taxon>
        <taxon>Acari</taxon>
        <taxon>Acariformes</taxon>
        <taxon>Sarcoptiformes</taxon>
        <taxon>Astigmata</taxon>
        <taxon>Psoroptidia</taxon>
        <taxon>Analgoidea</taxon>
        <taxon>Pyroglyphidae</taxon>
        <taxon>Dermatophagoidinae</taxon>
        <taxon>Dermatophagoides</taxon>
    </lineage>
</organism>
<feature type="compositionally biased region" description="Low complexity" evidence="1">
    <location>
        <begin position="549"/>
        <end position="561"/>
    </location>
</feature>
<dbReference type="Proteomes" id="UP000828236">
    <property type="component" value="Unassembled WGS sequence"/>
</dbReference>
<accession>A0A9D4SL22</accession>
<feature type="compositionally biased region" description="Low complexity" evidence="1">
    <location>
        <begin position="492"/>
        <end position="514"/>
    </location>
</feature>
<gene>
    <name evidence="2" type="ORF">HUG17_0563</name>
</gene>
<reference evidence="2" key="2">
    <citation type="journal article" date="2021" name="World Allergy Organ. J.">
        <title>Chromosome-level assembly of Dermatophagoides farinae genome and transcriptome reveals two novel allergens Der f 37 and Der f 39.</title>
        <authorList>
            <person name="Chen J."/>
            <person name="Cai Z."/>
            <person name="Fan D."/>
            <person name="Hu J."/>
            <person name="Hou Y."/>
            <person name="He Y."/>
            <person name="Zhang Z."/>
            <person name="Zhao Z."/>
            <person name="Gao P."/>
            <person name="Hu W."/>
            <person name="Sun J."/>
            <person name="Li J."/>
            <person name="Ji K."/>
        </authorList>
    </citation>
    <scope>NUCLEOTIDE SEQUENCE</scope>
    <source>
        <strain evidence="2">JKM2019</strain>
    </source>
</reference>
<comment type="caution">
    <text evidence="2">The sequence shown here is derived from an EMBL/GenBank/DDBJ whole genome shotgun (WGS) entry which is preliminary data.</text>
</comment>
<name>A0A9D4SL22_DERFA</name>
<reference evidence="2" key="1">
    <citation type="submission" date="2020-06" db="EMBL/GenBank/DDBJ databases">
        <authorList>
            <person name="Ji K."/>
            <person name="Li J."/>
        </authorList>
    </citation>
    <scope>NUCLEOTIDE SEQUENCE</scope>
    <source>
        <strain evidence="2">JKM2019</strain>
        <tissue evidence="2">Whole body</tissue>
    </source>
</reference>
<evidence type="ECO:0000256" key="1">
    <source>
        <dbReference type="SAM" id="MobiDB-lite"/>
    </source>
</evidence>
<protein>
    <submittedName>
        <fullName evidence="2">Uncharacterized protein</fullName>
    </submittedName>
</protein>
<feature type="region of interest" description="Disordered" evidence="1">
    <location>
        <begin position="577"/>
        <end position="614"/>
    </location>
</feature>
<feature type="compositionally biased region" description="Low complexity" evidence="1">
    <location>
        <begin position="598"/>
        <end position="614"/>
    </location>
</feature>
<proteinExistence type="predicted"/>
<feature type="region of interest" description="Disordered" evidence="1">
    <location>
        <begin position="492"/>
        <end position="562"/>
    </location>
</feature>
<feature type="compositionally biased region" description="Polar residues" evidence="1">
    <location>
        <begin position="515"/>
        <end position="541"/>
    </location>
</feature>
<dbReference type="EMBL" id="SDOV01000001">
    <property type="protein sequence ID" value="KAH7645025.1"/>
    <property type="molecule type" value="Genomic_DNA"/>
</dbReference>
<sequence length="614" mass="71107">MIIHSYRERESATNMIELFTMHKNVGQLAFAIGNEMLSTLKLNKQQQQMMNNTTNNDQLNHTNTSSLYQQQNETDMAVKQMLNALKQKGYNGDQIEAMINEKLHYLRSKCNNWSINSSNNEIVTNSTIHHRNQTKQSSSMMIDCVRTYEKFFYNLDMELLPVYHHQQQSQSQQQNQSWLWERYSKLAMTDFSLRNMPYTLFIRGVIQRYTALGFGTILLATADFNNQKSIMKTFNISDYFHYYYSSRQQIESSFVWNQKFYQKYLEFEQSEYQTEMLVNHFNRWLMDIQQQYSQMSQLMIRLFTQETLNRMHSYLKKKNAESIERLMFVNGNRTKFITDQDANNQISIHVDSDFIESFGLQRIQHLINMAPQQPQQQQKSSTIDDVNNVMNEQYEQLTKDQVRFLIRVQDFLNISMYSHLVQTMINEQTNFIYHSIVVTILLKKNHCHHTSTLANVIFPCSNSNNAFLISSSTKRTIAGAVINRYCATPISSSSSSNNHQNQSINHNTNNNNQTKTSLSTYKFDNTRNNHGSGKNAINNGDTVAPIGPSLSSSSTTSTNSNHQIDCSIKHEKLSSIAEKNSECPKQKNNGIDDDDDNGNGNLAENNGCNDNNNK</sequence>
<evidence type="ECO:0000313" key="2">
    <source>
        <dbReference type="EMBL" id="KAH7645025.1"/>
    </source>
</evidence>